<sequence length="68" mass="7465">MRKDEIRKDLHQNPPFGTIFHPELANHIRFVGATSGSTGLPTFQGWGGFGNGLLPRSPGKVLVDFCRS</sequence>
<evidence type="ECO:0000313" key="1">
    <source>
        <dbReference type="EMBL" id="ACP49468.1"/>
    </source>
</evidence>
<dbReference type="KEGG" id="sin:YN1551_3233"/>
<reference evidence="1 2" key="1">
    <citation type="journal article" date="2009" name="Proc. Natl. Acad. Sci. U.S.A.">
        <title>Biogeography of the Sulfolobus islandicus pan-genome.</title>
        <authorList>
            <person name="Reno M.L."/>
            <person name="Held N.L."/>
            <person name="Fields C.J."/>
            <person name="Burke P.V."/>
            <person name="Whitaker R.J."/>
        </authorList>
    </citation>
    <scope>NUCLEOTIDE SEQUENCE [LARGE SCALE GENOMIC DNA]</scope>
    <source>
        <strain evidence="2">Y.N.15.51 / Yellowstone #2</strain>
    </source>
</reference>
<dbReference type="Proteomes" id="UP000006818">
    <property type="component" value="Chromosome"/>
</dbReference>
<proteinExistence type="predicted"/>
<evidence type="ECO:0000313" key="2">
    <source>
        <dbReference type="Proteomes" id="UP000006818"/>
    </source>
</evidence>
<organism evidence="1 2">
    <name type="scientific">Saccharolobus islandicus (strain Y.N.15.51 / Yellowstone #2)</name>
    <name type="common">Sulfolobus islandicus</name>
    <dbReference type="NCBI Taxonomy" id="419942"/>
    <lineage>
        <taxon>Archaea</taxon>
        <taxon>Thermoproteota</taxon>
        <taxon>Thermoprotei</taxon>
        <taxon>Sulfolobales</taxon>
        <taxon>Sulfolobaceae</taxon>
        <taxon>Saccharolobus</taxon>
    </lineage>
</organism>
<dbReference type="EMBL" id="CP001404">
    <property type="protein sequence ID" value="ACP49468.1"/>
    <property type="molecule type" value="Genomic_DNA"/>
</dbReference>
<protein>
    <submittedName>
        <fullName evidence="1">Uncharacterized protein</fullName>
    </submittedName>
</protein>
<dbReference type="AlphaFoldDB" id="C3NKZ5"/>
<gene>
    <name evidence="1" type="ordered locus">YN1551_3233</name>
</gene>
<dbReference type="HOGENOM" id="CLU_2784289_0_0_2"/>
<accession>C3NKZ5</accession>
<name>C3NKZ5_SACI1</name>